<evidence type="ECO:0000313" key="2">
    <source>
        <dbReference type="EnsemblPlants" id="AET3Gv20254600.13"/>
    </source>
</evidence>
<dbReference type="Proteomes" id="UP000015105">
    <property type="component" value="Chromosome 3D"/>
</dbReference>
<feature type="chain" id="PRO_5019546074" evidence="1">
    <location>
        <begin position="22"/>
        <end position="117"/>
    </location>
</feature>
<keyword evidence="1" id="KW-0732">Signal</keyword>
<evidence type="ECO:0000256" key="1">
    <source>
        <dbReference type="SAM" id="SignalP"/>
    </source>
</evidence>
<evidence type="ECO:0000313" key="3">
    <source>
        <dbReference type="Proteomes" id="UP000015105"/>
    </source>
</evidence>
<proteinExistence type="predicted"/>
<reference evidence="2" key="5">
    <citation type="journal article" date="2021" name="G3 (Bethesda)">
        <title>Aegilops tauschii genome assembly Aet v5.0 features greater sequence contiguity and improved annotation.</title>
        <authorList>
            <person name="Wang L."/>
            <person name="Zhu T."/>
            <person name="Rodriguez J.C."/>
            <person name="Deal K.R."/>
            <person name="Dubcovsky J."/>
            <person name="McGuire P.E."/>
            <person name="Lux T."/>
            <person name="Spannagl M."/>
            <person name="Mayer K.F.X."/>
            <person name="Baldrich P."/>
            <person name="Meyers B.C."/>
            <person name="Huo N."/>
            <person name="Gu Y.Q."/>
            <person name="Zhou H."/>
            <person name="Devos K.M."/>
            <person name="Bennetzen J.L."/>
            <person name="Unver T."/>
            <person name="Budak H."/>
            <person name="Gulick P.J."/>
            <person name="Galiba G."/>
            <person name="Kalapos B."/>
            <person name="Nelson D.R."/>
            <person name="Li P."/>
            <person name="You F.M."/>
            <person name="Luo M.C."/>
            <person name="Dvorak J."/>
        </authorList>
    </citation>
    <scope>NUCLEOTIDE SEQUENCE [LARGE SCALE GENOMIC DNA]</scope>
    <source>
        <strain evidence="2">cv. AL8/78</strain>
    </source>
</reference>
<sequence>HLRHFFQLLSRSLVGWMVAVGQRPAAAMSQALRPRWSVLWPSRLPVIRQARPGTAAVSFNNRCNGVLCYTWSRSLWMVYGRECLRHSSGGCMGANRNCHMSMLSDSHTELDVPESVL</sequence>
<reference evidence="3" key="1">
    <citation type="journal article" date="2014" name="Science">
        <title>Ancient hybridizations among the ancestral genomes of bread wheat.</title>
        <authorList>
            <consortium name="International Wheat Genome Sequencing Consortium,"/>
            <person name="Marcussen T."/>
            <person name="Sandve S.R."/>
            <person name="Heier L."/>
            <person name="Spannagl M."/>
            <person name="Pfeifer M."/>
            <person name="Jakobsen K.S."/>
            <person name="Wulff B.B."/>
            <person name="Steuernagel B."/>
            <person name="Mayer K.F."/>
            <person name="Olsen O.A."/>
        </authorList>
    </citation>
    <scope>NUCLEOTIDE SEQUENCE [LARGE SCALE GENOMIC DNA]</scope>
    <source>
        <strain evidence="3">cv. AL8/78</strain>
    </source>
</reference>
<protein>
    <submittedName>
        <fullName evidence="2">Uncharacterized protein</fullName>
    </submittedName>
</protein>
<feature type="signal peptide" evidence="1">
    <location>
        <begin position="1"/>
        <end position="21"/>
    </location>
</feature>
<dbReference type="Gramene" id="AET3Gv20254600.13">
    <property type="protein sequence ID" value="AET3Gv20254600.13"/>
    <property type="gene ID" value="AET3Gv20254600"/>
</dbReference>
<keyword evidence="3" id="KW-1185">Reference proteome</keyword>
<name>A0A453E897_AEGTS</name>
<dbReference type="AlphaFoldDB" id="A0A453E897"/>
<dbReference type="EnsemblPlants" id="AET3Gv20254600.13">
    <property type="protein sequence ID" value="AET3Gv20254600.13"/>
    <property type="gene ID" value="AET3Gv20254600"/>
</dbReference>
<reference evidence="3" key="2">
    <citation type="journal article" date="2017" name="Nat. Plants">
        <title>The Aegilops tauschii genome reveals multiple impacts of transposons.</title>
        <authorList>
            <person name="Zhao G."/>
            <person name="Zou C."/>
            <person name="Li K."/>
            <person name="Wang K."/>
            <person name="Li T."/>
            <person name="Gao L."/>
            <person name="Zhang X."/>
            <person name="Wang H."/>
            <person name="Yang Z."/>
            <person name="Liu X."/>
            <person name="Jiang W."/>
            <person name="Mao L."/>
            <person name="Kong X."/>
            <person name="Jiao Y."/>
            <person name="Jia J."/>
        </authorList>
    </citation>
    <scope>NUCLEOTIDE SEQUENCE [LARGE SCALE GENOMIC DNA]</scope>
    <source>
        <strain evidence="3">cv. AL8/78</strain>
    </source>
</reference>
<organism evidence="2 3">
    <name type="scientific">Aegilops tauschii subsp. strangulata</name>
    <name type="common">Goatgrass</name>
    <dbReference type="NCBI Taxonomy" id="200361"/>
    <lineage>
        <taxon>Eukaryota</taxon>
        <taxon>Viridiplantae</taxon>
        <taxon>Streptophyta</taxon>
        <taxon>Embryophyta</taxon>
        <taxon>Tracheophyta</taxon>
        <taxon>Spermatophyta</taxon>
        <taxon>Magnoliopsida</taxon>
        <taxon>Liliopsida</taxon>
        <taxon>Poales</taxon>
        <taxon>Poaceae</taxon>
        <taxon>BOP clade</taxon>
        <taxon>Pooideae</taxon>
        <taxon>Triticodae</taxon>
        <taxon>Triticeae</taxon>
        <taxon>Triticinae</taxon>
        <taxon>Aegilops</taxon>
    </lineage>
</organism>
<reference evidence="2" key="4">
    <citation type="submission" date="2019-03" db="UniProtKB">
        <authorList>
            <consortium name="EnsemblPlants"/>
        </authorList>
    </citation>
    <scope>IDENTIFICATION</scope>
</reference>
<reference evidence="2" key="3">
    <citation type="journal article" date="2017" name="Nature">
        <title>Genome sequence of the progenitor of the wheat D genome Aegilops tauschii.</title>
        <authorList>
            <person name="Luo M.C."/>
            <person name="Gu Y.Q."/>
            <person name="Puiu D."/>
            <person name="Wang H."/>
            <person name="Twardziok S.O."/>
            <person name="Deal K.R."/>
            <person name="Huo N."/>
            <person name="Zhu T."/>
            <person name="Wang L."/>
            <person name="Wang Y."/>
            <person name="McGuire P.E."/>
            <person name="Liu S."/>
            <person name="Long H."/>
            <person name="Ramasamy R.K."/>
            <person name="Rodriguez J.C."/>
            <person name="Van S.L."/>
            <person name="Yuan L."/>
            <person name="Wang Z."/>
            <person name="Xia Z."/>
            <person name="Xiao L."/>
            <person name="Anderson O.D."/>
            <person name="Ouyang S."/>
            <person name="Liang Y."/>
            <person name="Zimin A.V."/>
            <person name="Pertea G."/>
            <person name="Qi P."/>
            <person name="Bennetzen J.L."/>
            <person name="Dai X."/>
            <person name="Dawson M.W."/>
            <person name="Muller H.G."/>
            <person name="Kugler K."/>
            <person name="Rivarola-Duarte L."/>
            <person name="Spannagl M."/>
            <person name="Mayer K.F.X."/>
            <person name="Lu F.H."/>
            <person name="Bevan M.W."/>
            <person name="Leroy P."/>
            <person name="Li P."/>
            <person name="You F.M."/>
            <person name="Sun Q."/>
            <person name="Liu Z."/>
            <person name="Lyons E."/>
            <person name="Wicker T."/>
            <person name="Salzberg S.L."/>
            <person name="Devos K.M."/>
            <person name="Dvorak J."/>
        </authorList>
    </citation>
    <scope>NUCLEOTIDE SEQUENCE [LARGE SCALE GENOMIC DNA]</scope>
    <source>
        <strain evidence="2">cv. AL8/78</strain>
    </source>
</reference>
<accession>A0A453E897</accession>